<name>A0ABQ3Z5Y5_9ACTN</name>
<dbReference type="PANTHER" id="PTHR32011:SF6">
    <property type="entry name" value="KNR4_SMI1-LIKE DOMAIN-CONTAINING PROTEIN"/>
    <property type="match status" value="1"/>
</dbReference>
<evidence type="ECO:0000313" key="2">
    <source>
        <dbReference type="Proteomes" id="UP000637628"/>
    </source>
</evidence>
<dbReference type="EMBL" id="BOML01000053">
    <property type="protein sequence ID" value="GIE05240.1"/>
    <property type="molecule type" value="Genomic_DNA"/>
</dbReference>
<dbReference type="PANTHER" id="PTHR32011">
    <property type="entry name" value="OS08G0472400 PROTEIN"/>
    <property type="match status" value="1"/>
</dbReference>
<gene>
    <name evidence="1" type="ORF">Adu01nite_65900</name>
</gene>
<evidence type="ECO:0000313" key="1">
    <source>
        <dbReference type="EMBL" id="GIE05240.1"/>
    </source>
</evidence>
<protein>
    <recommendedName>
        <fullName evidence="3">SMI1/KNR4 family protein</fullName>
    </recommendedName>
</protein>
<reference evidence="1 2" key="1">
    <citation type="submission" date="2021-01" db="EMBL/GenBank/DDBJ databases">
        <title>Whole genome shotgun sequence of Actinoplanes durhamensis NBRC 14914.</title>
        <authorList>
            <person name="Komaki H."/>
            <person name="Tamura T."/>
        </authorList>
    </citation>
    <scope>NUCLEOTIDE SEQUENCE [LARGE SCALE GENOMIC DNA]</scope>
    <source>
        <strain evidence="1 2">NBRC 14914</strain>
    </source>
</reference>
<proteinExistence type="predicted"/>
<keyword evidence="2" id="KW-1185">Reference proteome</keyword>
<sequence length="193" mass="21871">MTTADDADTGRRAAQRLAELGTIEIHSGLTEVELTQVEHRFGFEFTAGHRAFLAAGLPLRTTTNSDPDDGAWSWPNWRDLDSESLHAQVNWPRTCILEYVANGNWPSGWGKHPYTQESSMAKAHRKLATVPPLIPLYSHRYVPAGRETPAAPILSIHHLTDMVIYGQDLNDYIRHEFQKPPTPPQFWRNYVES</sequence>
<comment type="caution">
    <text evidence="1">The sequence shown here is derived from an EMBL/GenBank/DDBJ whole genome shotgun (WGS) entry which is preliminary data.</text>
</comment>
<evidence type="ECO:0008006" key="3">
    <source>
        <dbReference type="Google" id="ProtNLM"/>
    </source>
</evidence>
<dbReference type="Proteomes" id="UP000637628">
    <property type="component" value="Unassembled WGS sequence"/>
</dbReference>
<accession>A0ABQ3Z5Y5</accession>
<organism evidence="1 2">
    <name type="scientific">Paractinoplanes durhamensis</name>
    <dbReference type="NCBI Taxonomy" id="113563"/>
    <lineage>
        <taxon>Bacteria</taxon>
        <taxon>Bacillati</taxon>
        <taxon>Actinomycetota</taxon>
        <taxon>Actinomycetes</taxon>
        <taxon>Micromonosporales</taxon>
        <taxon>Micromonosporaceae</taxon>
        <taxon>Paractinoplanes</taxon>
    </lineage>
</organism>
<dbReference type="RefSeq" id="WP_203732742.1">
    <property type="nucleotide sequence ID" value="NZ_BAAATX010000038.1"/>
</dbReference>